<protein>
    <submittedName>
        <fullName evidence="1">Uncharacterized protein</fullName>
    </submittedName>
</protein>
<evidence type="ECO:0000313" key="2">
    <source>
        <dbReference type="Proteomes" id="UP001165960"/>
    </source>
</evidence>
<evidence type="ECO:0000313" key="1">
    <source>
        <dbReference type="EMBL" id="KAJ9087627.1"/>
    </source>
</evidence>
<sequence>MRLLACIIAFISADVAYSNSEVVTPAGSMVTAAVICEGDVCDHVRASTQLAMQFITNVIAFKQVVGLHVVYQPCHGVGCNPSKPAVCSTKIDTLADENGHKQLFPRALSKQLGLEIPYQSIDVKISFNSLLFPSEASKWQADQIRFLCLLNHEMIHGLGLVSSYLPDVRGFLHPQMYPSLVNDNFVTKFYDTPFDSHTHLLPKMTLANFTKTLNELPYIPFLKSQNATALRQTKHYSLFRLFNNLLTRHRSDQPVYFNASNQVIQLDTSLSPFQPGVSLVHLLNPQPLDTLMSHSTDYSHFKDLLRDSPDWAQSPYGPQTLAILETLGYTINPNPNLTLSMSHYYKSTLTGLAN</sequence>
<comment type="caution">
    <text evidence="1">The sequence shown here is derived from an EMBL/GenBank/DDBJ whole genome shotgun (WGS) entry which is preliminary data.</text>
</comment>
<dbReference type="EMBL" id="QTSX02000223">
    <property type="protein sequence ID" value="KAJ9087627.1"/>
    <property type="molecule type" value="Genomic_DNA"/>
</dbReference>
<keyword evidence="2" id="KW-1185">Reference proteome</keyword>
<gene>
    <name evidence="1" type="ORF">DSO57_1031272</name>
</gene>
<proteinExistence type="predicted"/>
<reference evidence="1" key="1">
    <citation type="submission" date="2022-04" db="EMBL/GenBank/DDBJ databases">
        <title>Genome of the entomopathogenic fungus Entomophthora muscae.</title>
        <authorList>
            <person name="Elya C."/>
            <person name="Lovett B.R."/>
            <person name="Lee E."/>
            <person name="Macias A.M."/>
            <person name="Hajek A.E."/>
            <person name="De Bivort B.L."/>
            <person name="Kasson M.T."/>
            <person name="De Fine Licht H.H."/>
            <person name="Stajich J.E."/>
        </authorList>
    </citation>
    <scope>NUCLEOTIDE SEQUENCE</scope>
    <source>
        <strain evidence="1">Berkeley</strain>
    </source>
</reference>
<name>A0ACC2ULI2_9FUNG</name>
<organism evidence="1 2">
    <name type="scientific">Entomophthora muscae</name>
    <dbReference type="NCBI Taxonomy" id="34485"/>
    <lineage>
        <taxon>Eukaryota</taxon>
        <taxon>Fungi</taxon>
        <taxon>Fungi incertae sedis</taxon>
        <taxon>Zoopagomycota</taxon>
        <taxon>Entomophthoromycotina</taxon>
        <taxon>Entomophthoromycetes</taxon>
        <taxon>Entomophthorales</taxon>
        <taxon>Entomophthoraceae</taxon>
        <taxon>Entomophthora</taxon>
    </lineage>
</organism>
<accession>A0ACC2ULI2</accession>
<dbReference type="Proteomes" id="UP001165960">
    <property type="component" value="Unassembled WGS sequence"/>
</dbReference>